<comment type="caution">
    <text evidence="8">The sequence shown here is derived from an EMBL/GenBank/DDBJ whole genome shotgun (WGS) entry which is preliminary data.</text>
</comment>
<dbReference type="RefSeq" id="WP_213237330.1">
    <property type="nucleotide sequence ID" value="NZ_JAHBCL010000020.1"/>
</dbReference>
<keyword evidence="4 5" id="KW-0143">Chaperone</keyword>
<dbReference type="PANTHER" id="PTHR33692:SF1">
    <property type="entry name" value="RIBOSOME MATURATION FACTOR RIMM"/>
    <property type="match status" value="1"/>
</dbReference>
<dbReference type="InterPro" id="IPR011961">
    <property type="entry name" value="RimM"/>
</dbReference>
<reference evidence="8 9" key="1">
    <citation type="submission" date="2021-05" db="EMBL/GenBank/DDBJ databases">
        <title>Fusibacter ferrireducens sp. nov., an anaerobic, sulfur- and Fe-reducing bacterium isolated from the mangrove sediment.</title>
        <authorList>
            <person name="Qiu D."/>
        </authorList>
    </citation>
    <scope>NUCLEOTIDE SEQUENCE [LARGE SCALE GENOMIC DNA]</scope>
    <source>
        <strain evidence="8 9">DSM 12116</strain>
    </source>
</reference>
<dbReference type="SUPFAM" id="SSF50346">
    <property type="entry name" value="PRC-barrel domain"/>
    <property type="match status" value="1"/>
</dbReference>
<dbReference type="Proteomes" id="UP000746471">
    <property type="component" value="Unassembled WGS sequence"/>
</dbReference>
<dbReference type="InterPro" id="IPR036976">
    <property type="entry name" value="RimM_N_sf"/>
</dbReference>
<dbReference type="HAMAP" id="MF_00014">
    <property type="entry name" value="Ribosome_mat_RimM"/>
    <property type="match status" value="1"/>
</dbReference>
<dbReference type="InterPro" id="IPR009000">
    <property type="entry name" value="Transl_B-barrel_sf"/>
</dbReference>
<keyword evidence="3 5" id="KW-0698">rRNA processing</keyword>
<dbReference type="NCBIfam" id="TIGR02273">
    <property type="entry name" value="16S_RimM"/>
    <property type="match status" value="1"/>
</dbReference>
<evidence type="ECO:0000256" key="1">
    <source>
        <dbReference type="ARBA" id="ARBA00022490"/>
    </source>
</evidence>
<evidence type="ECO:0000256" key="3">
    <source>
        <dbReference type="ARBA" id="ARBA00022552"/>
    </source>
</evidence>
<evidence type="ECO:0000313" key="9">
    <source>
        <dbReference type="Proteomes" id="UP000746471"/>
    </source>
</evidence>
<organism evidence="8 9">
    <name type="scientific">Fusibacter paucivorans</name>
    <dbReference type="NCBI Taxonomy" id="76009"/>
    <lineage>
        <taxon>Bacteria</taxon>
        <taxon>Bacillati</taxon>
        <taxon>Bacillota</taxon>
        <taxon>Clostridia</taxon>
        <taxon>Eubacteriales</taxon>
        <taxon>Eubacteriales Family XII. Incertae Sedis</taxon>
        <taxon>Fusibacter</taxon>
    </lineage>
</organism>
<comment type="domain">
    <text evidence="5">The PRC barrel domain binds ribosomal protein uS19.</text>
</comment>
<keyword evidence="2 5" id="KW-0690">Ribosome biogenesis</keyword>
<dbReference type="SUPFAM" id="SSF50447">
    <property type="entry name" value="Translation proteins"/>
    <property type="match status" value="1"/>
</dbReference>
<evidence type="ECO:0000256" key="4">
    <source>
        <dbReference type="ARBA" id="ARBA00023186"/>
    </source>
</evidence>
<gene>
    <name evidence="5 8" type="primary">rimM</name>
    <name evidence="8" type="ORF">KHM83_12370</name>
</gene>
<protein>
    <recommendedName>
        <fullName evidence="5">Ribosome maturation factor RimM</fullName>
    </recommendedName>
</protein>
<dbReference type="PANTHER" id="PTHR33692">
    <property type="entry name" value="RIBOSOME MATURATION FACTOR RIMM"/>
    <property type="match status" value="1"/>
</dbReference>
<comment type="function">
    <text evidence="5">An accessory protein needed during the final step in the assembly of 30S ribosomal subunit, possibly for assembly of the head region. Essential for efficient processing of 16S rRNA. May be needed both before and after RbfA during the maturation of 16S rRNA. It has affinity for free ribosomal 30S subunits but not for 70S ribosomes.</text>
</comment>
<dbReference type="InterPro" id="IPR002676">
    <property type="entry name" value="RimM_N"/>
</dbReference>
<dbReference type="InterPro" id="IPR011033">
    <property type="entry name" value="PRC_barrel-like_sf"/>
</dbReference>
<evidence type="ECO:0000259" key="7">
    <source>
        <dbReference type="Pfam" id="PF24986"/>
    </source>
</evidence>
<evidence type="ECO:0000259" key="6">
    <source>
        <dbReference type="Pfam" id="PF01782"/>
    </source>
</evidence>
<feature type="domain" description="RimM N-terminal" evidence="6">
    <location>
        <begin position="7"/>
        <end position="86"/>
    </location>
</feature>
<feature type="domain" description="Ribosome maturation factor RimM PRC barrel" evidence="7">
    <location>
        <begin position="100"/>
        <end position="167"/>
    </location>
</feature>
<accession>A0ABS5PQY7</accession>
<comment type="subcellular location">
    <subcellularLocation>
        <location evidence="5">Cytoplasm</location>
    </subcellularLocation>
</comment>
<dbReference type="Pfam" id="PF01782">
    <property type="entry name" value="RimM"/>
    <property type="match status" value="1"/>
</dbReference>
<evidence type="ECO:0000256" key="5">
    <source>
        <dbReference type="HAMAP-Rule" id="MF_00014"/>
    </source>
</evidence>
<comment type="subunit">
    <text evidence="5">Binds ribosomal protein uS19.</text>
</comment>
<dbReference type="EMBL" id="JAHBCL010000020">
    <property type="protein sequence ID" value="MBS7527471.1"/>
    <property type="molecule type" value="Genomic_DNA"/>
</dbReference>
<name>A0ABS5PQY7_9FIRM</name>
<evidence type="ECO:0000313" key="8">
    <source>
        <dbReference type="EMBL" id="MBS7527471.1"/>
    </source>
</evidence>
<keyword evidence="1 5" id="KW-0963">Cytoplasm</keyword>
<sequence length="169" mass="19023">MTETFSMGKIVNTHGVKGEMKIYPYTDDPLKIKALQYILIEGEGETKHQVAAVREHKGMLLLKLQGYDDIAEIMRFMQKEIYVFRKDVEAIDDEDGHYIVDLIGCEIKTTDGEVIGVVNDVLQHTAQDLYEVKGHDGALFYIPVVDAFVKDIDVAGKCITVQMIEGLMP</sequence>
<dbReference type="Pfam" id="PF24986">
    <property type="entry name" value="PRC_RimM"/>
    <property type="match status" value="1"/>
</dbReference>
<evidence type="ECO:0000256" key="2">
    <source>
        <dbReference type="ARBA" id="ARBA00022517"/>
    </source>
</evidence>
<dbReference type="Gene3D" id="2.40.30.60">
    <property type="entry name" value="RimM"/>
    <property type="match status" value="1"/>
</dbReference>
<keyword evidence="9" id="KW-1185">Reference proteome</keyword>
<dbReference type="InterPro" id="IPR056792">
    <property type="entry name" value="PRC_RimM"/>
</dbReference>
<dbReference type="Gene3D" id="2.30.30.240">
    <property type="entry name" value="PRC-barrel domain"/>
    <property type="match status" value="1"/>
</dbReference>
<proteinExistence type="inferred from homology"/>
<comment type="similarity">
    <text evidence="5">Belongs to the RimM family.</text>
</comment>